<dbReference type="InterPro" id="IPR019967">
    <property type="entry name" value="F420-dep_enz_PPOX_Rv0121"/>
</dbReference>
<dbReference type="InterPro" id="IPR011576">
    <property type="entry name" value="Pyridox_Oxase_N"/>
</dbReference>
<dbReference type="SUPFAM" id="SSF50475">
    <property type="entry name" value="FMN-binding split barrel"/>
    <property type="match status" value="1"/>
</dbReference>
<dbReference type="EMBL" id="UINC01028586">
    <property type="protein sequence ID" value="SVB09822.1"/>
    <property type="molecule type" value="Genomic_DNA"/>
</dbReference>
<accession>A0A382B948</accession>
<dbReference type="Gene3D" id="2.30.110.10">
    <property type="entry name" value="Electron Transport, Fmn-binding Protein, Chain A"/>
    <property type="match status" value="1"/>
</dbReference>
<dbReference type="NCBIfam" id="TIGR03668">
    <property type="entry name" value="Rv0121_F420"/>
    <property type="match status" value="1"/>
</dbReference>
<dbReference type="InterPro" id="IPR012349">
    <property type="entry name" value="Split_barrel_FMN-bd"/>
</dbReference>
<keyword evidence="1" id="KW-0560">Oxidoreductase</keyword>
<dbReference type="AlphaFoldDB" id="A0A382B948"/>
<dbReference type="PANTHER" id="PTHR35176:SF2">
    <property type="entry name" value="F420H(2)-DEPENDENT REDUCTASE RV1155"/>
    <property type="match status" value="1"/>
</dbReference>
<protein>
    <recommendedName>
        <fullName evidence="2">Pyridoxamine 5'-phosphate oxidase N-terminal domain-containing protein</fullName>
    </recommendedName>
</protein>
<dbReference type="GO" id="GO:0016627">
    <property type="term" value="F:oxidoreductase activity, acting on the CH-CH group of donors"/>
    <property type="evidence" value="ECO:0007669"/>
    <property type="project" value="TreeGrafter"/>
</dbReference>
<gene>
    <name evidence="3" type="ORF">METZ01_LOCUS162676</name>
</gene>
<evidence type="ECO:0000256" key="1">
    <source>
        <dbReference type="ARBA" id="ARBA00023002"/>
    </source>
</evidence>
<dbReference type="Pfam" id="PF01243">
    <property type="entry name" value="PNPOx_N"/>
    <property type="match status" value="1"/>
</dbReference>
<dbReference type="PANTHER" id="PTHR35176">
    <property type="entry name" value="HEME OXYGENASE HI_0854-RELATED"/>
    <property type="match status" value="1"/>
</dbReference>
<dbReference type="InterPro" id="IPR052019">
    <property type="entry name" value="F420H2_bilvrd_red/Heme_oxyg"/>
</dbReference>
<organism evidence="3">
    <name type="scientific">marine metagenome</name>
    <dbReference type="NCBI Taxonomy" id="408172"/>
    <lineage>
        <taxon>unclassified sequences</taxon>
        <taxon>metagenomes</taxon>
        <taxon>ecological metagenomes</taxon>
    </lineage>
</organism>
<proteinExistence type="predicted"/>
<evidence type="ECO:0000259" key="2">
    <source>
        <dbReference type="Pfam" id="PF01243"/>
    </source>
</evidence>
<reference evidence="3" key="1">
    <citation type="submission" date="2018-05" db="EMBL/GenBank/DDBJ databases">
        <authorList>
            <person name="Lanie J.A."/>
            <person name="Ng W.-L."/>
            <person name="Kazmierczak K.M."/>
            <person name="Andrzejewski T.M."/>
            <person name="Davidsen T.M."/>
            <person name="Wayne K.J."/>
            <person name="Tettelin H."/>
            <person name="Glass J.I."/>
            <person name="Rusch D."/>
            <person name="Podicherti R."/>
            <person name="Tsui H.-C.T."/>
            <person name="Winkler M.E."/>
        </authorList>
    </citation>
    <scope>NUCLEOTIDE SEQUENCE</scope>
</reference>
<dbReference type="GO" id="GO:0070967">
    <property type="term" value="F:coenzyme F420 binding"/>
    <property type="evidence" value="ECO:0007669"/>
    <property type="project" value="TreeGrafter"/>
</dbReference>
<evidence type="ECO:0000313" key="3">
    <source>
        <dbReference type="EMBL" id="SVB09822.1"/>
    </source>
</evidence>
<sequence>MLTDQARGFLNNHRVARFATAEPGGQPHVVPICYVVSDNSVYFTIDEKPKRLTNKPLKRIRNLQNNPHVALVVDRYEEDWTRLGWVMVQGEAALLDHGEEHTKAQRLLKVRYPQLHGMQISDLPVIAVRIKHVVSWGDLGTVS</sequence>
<dbReference type="GO" id="GO:0005829">
    <property type="term" value="C:cytosol"/>
    <property type="evidence" value="ECO:0007669"/>
    <property type="project" value="TreeGrafter"/>
</dbReference>
<name>A0A382B948_9ZZZZ</name>
<feature type="domain" description="Pyridoxamine 5'-phosphate oxidase N-terminal" evidence="2">
    <location>
        <begin position="2"/>
        <end position="136"/>
    </location>
</feature>